<feature type="domain" description="Glutamine amidotransferase" evidence="1">
    <location>
        <begin position="52"/>
        <end position="200"/>
    </location>
</feature>
<organism evidence="2 3">
    <name type="scientific">Paeniglutamicibacter gangotriensis</name>
    <dbReference type="NCBI Taxonomy" id="254787"/>
    <lineage>
        <taxon>Bacteria</taxon>
        <taxon>Bacillati</taxon>
        <taxon>Actinomycetota</taxon>
        <taxon>Actinomycetes</taxon>
        <taxon>Micrococcales</taxon>
        <taxon>Micrococcaceae</taxon>
        <taxon>Paeniglutamicibacter</taxon>
    </lineage>
</organism>
<dbReference type="SUPFAM" id="SSF52317">
    <property type="entry name" value="Class I glutamine amidotransferase-like"/>
    <property type="match status" value="1"/>
</dbReference>
<sequence>MGPFILISTREHDGAAADEVRGVLAASGLSGDRLRVIRLEQGPLGPIEDLGLEDCPGIILGGSPFNASDHPSGKSAVQQRCEADLSGLLDVLVALDFPFLGACYGVGTLGLHQGGTIDTRFGEPVGTSRIRLTDQGLADPLLAGLPEEFDAFVGHKEAVSVLPDSAVLLAGSAPCPVQMFRIKNNLYATQFHPELDPQGLAQRILIYRDAGYFPPREAERLSERALASHVEWPALVLRNFVQRYGTGS</sequence>
<proteinExistence type="predicted"/>
<dbReference type="Proteomes" id="UP000323856">
    <property type="component" value="Unassembled WGS sequence"/>
</dbReference>
<name>A0A5B0EFH1_9MICC</name>
<comment type="caution">
    <text evidence="2">The sequence shown here is derived from an EMBL/GenBank/DDBJ whole genome shotgun (WGS) entry which is preliminary data.</text>
</comment>
<gene>
    <name evidence="2" type="ORF">FQ154_08935</name>
</gene>
<keyword evidence="2" id="KW-0808">Transferase</keyword>
<dbReference type="GO" id="GO:0005829">
    <property type="term" value="C:cytosol"/>
    <property type="evidence" value="ECO:0007669"/>
    <property type="project" value="TreeGrafter"/>
</dbReference>
<dbReference type="PROSITE" id="PS51273">
    <property type="entry name" value="GATASE_TYPE_1"/>
    <property type="match status" value="1"/>
</dbReference>
<dbReference type="Pfam" id="PF00117">
    <property type="entry name" value="GATase"/>
    <property type="match status" value="1"/>
</dbReference>
<dbReference type="RefSeq" id="WP_149619416.1">
    <property type="nucleotide sequence ID" value="NZ_JBITUG010000003.1"/>
</dbReference>
<evidence type="ECO:0000259" key="1">
    <source>
        <dbReference type="Pfam" id="PF00117"/>
    </source>
</evidence>
<dbReference type="GO" id="GO:0016740">
    <property type="term" value="F:transferase activity"/>
    <property type="evidence" value="ECO:0007669"/>
    <property type="project" value="UniProtKB-KW"/>
</dbReference>
<dbReference type="NCBIfam" id="NF005743">
    <property type="entry name" value="PRK07567.1"/>
    <property type="match status" value="1"/>
</dbReference>
<dbReference type="InterPro" id="IPR029062">
    <property type="entry name" value="Class_I_gatase-like"/>
</dbReference>
<dbReference type="InterPro" id="IPR044992">
    <property type="entry name" value="ChyE-like"/>
</dbReference>
<reference evidence="2 3" key="1">
    <citation type="submission" date="2019-07" db="EMBL/GenBank/DDBJ databases">
        <title>Analysis of the biochemical properties, biological activity and biotechnological potential of siderophores and biosurfactants produced by Antarctic psychrotolerant bacteria.</title>
        <authorList>
            <person name="Styczynski M."/>
            <person name="Krucon T."/>
            <person name="Decewicz P."/>
            <person name="Dziewit L."/>
        </authorList>
    </citation>
    <scope>NUCLEOTIDE SEQUENCE [LARGE SCALE GENOMIC DNA]</scope>
    <source>
        <strain evidence="2 3">ANT_H27</strain>
    </source>
</reference>
<protein>
    <submittedName>
        <fullName evidence="2">Glutamine amidotransferase</fullName>
    </submittedName>
</protein>
<accession>A0A5B0EFH1</accession>
<dbReference type="EMBL" id="VOBL01000007">
    <property type="protein sequence ID" value="KAA0977406.1"/>
    <property type="molecule type" value="Genomic_DNA"/>
</dbReference>
<evidence type="ECO:0000313" key="2">
    <source>
        <dbReference type="EMBL" id="KAA0977406.1"/>
    </source>
</evidence>
<dbReference type="CDD" id="cd01741">
    <property type="entry name" value="GATase1_1"/>
    <property type="match status" value="1"/>
</dbReference>
<dbReference type="PANTHER" id="PTHR42695:SF5">
    <property type="entry name" value="GLUTAMINE AMIDOTRANSFERASE YLR126C-RELATED"/>
    <property type="match status" value="1"/>
</dbReference>
<dbReference type="Gene3D" id="3.40.50.880">
    <property type="match status" value="1"/>
</dbReference>
<dbReference type="PANTHER" id="PTHR42695">
    <property type="entry name" value="GLUTAMINE AMIDOTRANSFERASE YLR126C-RELATED"/>
    <property type="match status" value="1"/>
</dbReference>
<dbReference type="OrthoDB" id="5196541at2"/>
<dbReference type="InterPro" id="IPR017926">
    <property type="entry name" value="GATASE"/>
</dbReference>
<keyword evidence="2" id="KW-0315">Glutamine amidotransferase</keyword>
<dbReference type="AlphaFoldDB" id="A0A5B0EFH1"/>
<evidence type="ECO:0000313" key="3">
    <source>
        <dbReference type="Proteomes" id="UP000323856"/>
    </source>
</evidence>